<keyword evidence="1" id="KW-1133">Transmembrane helix</keyword>
<dbReference type="RefSeq" id="WP_301234567.1">
    <property type="nucleotide sequence ID" value="NZ_QAIC01000037.1"/>
</dbReference>
<feature type="transmembrane region" description="Helical" evidence="1">
    <location>
        <begin position="35"/>
        <end position="57"/>
    </location>
</feature>
<keyword evidence="1" id="KW-0812">Transmembrane</keyword>
<protein>
    <submittedName>
        <fullName evidence="2">Uncharacterized protein</fullName>
    </submittedName>
</protein>
<reference evidence="2" key="1">
    <citation type="submission" date="2018-04" db="EMBL/GenBank/DDBJ databases">
        <authorList>
            <person name="Jy Z."/>
        </authorList>
    </citation>
    <scope>NUCLEOTIDE SEQUENCE</scope>
    <source>
        <strain evidence="3">AS13</strain>
        <strain evidence="2">LA18</strain>
    </source>
</reference>
<keyword evidence="4" id="KW-1185">Reference proteome</keyword>
<dbReference type="Proteomes" id="UP001172791">
    <property type="component" value="Unassembled WGS sequence"/>
</dbReference>
<evidence type="ECO:0000313" key="4">
    <source>
        <dbReference type="Proteomes" id="UP001172788"/>
    </source>
</evidence>
<accession>A0AAW7MLH6</accession>
<evidence type="ECO:0000256" key="1">
    <source>
        <dbReference type="SAM" id="Phobius"/>
    </source>
</evidence>
<evidence type="ECO:0000313" key="5">
    <source>
        <dbReference type="Proteomes" id="UP001172791"/>
    </source>
</evidence>
<name>A0AAW7MLH6_9BURK</name>
<gene>
    <name evidence="2" type="ORF">DBA34_10630</name>
    <name evidence="3" type="ORF">DBB29_09010</name>
</gene>
<sequence length="207" mass="22667">MRWIERYQKLIGFAVAFVAGVLVASFWMYREAKSFWDVLTAVGTLGAAGSAVGIATIQWKRESSNAATRGVIAAALMRDRTRLMMQRANALWLLLEHYSSKPLEDAGMLRALTDRLDDIKLVAPWNTDELISLVGVPGNLAYKTAKAVGAFNDAVSSADTTWHLFVAAPAITRSRFAAEYGPLFRQAGAQLKIALEAMDTVVSELEN</sequence>
<evidence type="ECO:0000313" key="3">
    <source>
        <dbReference type="EMBL" id="MDN4578256.1"/>
    </source>
</evidence>
<proteinExistence type="predicted"/>
<dbReference type="EMBL" id="QAIC01000037">
    <property type="protein sequence ID" value="MDN4573714.1"/>
    <property type="molecule type" value="Genomic_DNA"/>
</dbReference>
<dbReference type="Proteomes" id="UP001172788">
    <property type="component" value="Unassembled WGS sequence"/>
</dbReference>
<comment type="caution">
    <text evidence="2">The sequence shown here is derived from an EMBL/GenBank/DDBJ whole genome shotgun (WGS) entry which is preliminary data.</text>
</comment>
<keyword evidence="1" id="KW-0472">Membrane</keyword>
<feature type="transmembrane region" description="Helical" evidence="1">
    <location>
        <begin position="12"/>
        <end position="29"/>
    </location>
</feature>
<evidence type="ECO:0000313" key="2">
    <source>
        <dbReference type="EMBL" id="MDN4573714.1"/>
    </source>
</evidence>
<dbReference type="AlphaFoldDB" id="A0AAW7MLH6"/>
<organism evidence="2 5">
    <name type="scientific">Pandoraea cepalis</name>
    <dbReference type="NCBI Taxonomy" id="2508294"/>
    <lineage>
        <taxon>Bacteria</taxon>
        <taxon>Pseudomonadati</taxon>
        <taxon>Pseudomonadota</taxon>
        <taxon>Betaproteobacteria</taxon>
        <taxon>Burkholderiales</taxon>
        <taxon>Burkholderiaceae</taxon>
        <taxon>Pandoraea</taxon>
    </lineage>
</organism>
<dbReference type="EMBL" id="QAID01000035">
    <property type="protein sequence ID" value="MDN4578256.1"/>
    <property type="molecule type" value="Genomic_DNA"/>
</dbReference>